<dbReference type="AlphaFoldDB" id="C9L4X3"/>
<sequence>MRYKNKRSSVGKIRQNLLTKEKNSNRMSKSKMTKKRNSMRMEL</sequence>
<evidence type="ECO:0000313" key="3">
    <source>
        <dbReference type="Proteomes" id="UP000003755"/>
    </source>
</evidence>
<dbReference type="Proteomes" id="UP000003755">
    <property type="component" value="Unassembled WGS sequence"/>
</dbReference>
<dbReference type="EMBL" id="ABYU02000010">
    <property type="protein sequence ID" value="EEX22807.1"/>
    <property type="molecule type" value="Genomic_DNA"/>
</dbReference>
<feature type="region of interest" description="Disordered" evidence="1">
    <location>
        <begin position="1"/>
        <end position="43"/>
    </location>
</feature>
<protein>
    <submittedName>
        <fullName evidence="2">Uncharacterized protein</fullName>
    </submittedName>
</protein>
<gene>
    <name evidence="2" type="ORF">BLAHAN_04423</name>
</gene>
<comment type="caution">
    <text evidence="2">The sequence shown here is derived from an EMBL/GenBank/DDBJ whole genome shotgun (WGS) entry which is preliminary data.</text>
</comment>
<organism evidence="2 3">
    <name type="scientific">Blautia hansenii DSM 20583</name>
    <dbReference type="NCBI Taxonomy" id="537007"/>
    <lineage>
        <taxon>Bacteria</taxon>
        <taxon>Bacillati</taxon>
        <taxon>Bacillota</taxon>
        <taxon>Clostridia</taxon>
        <taxon>Lachnospirales</taxon>
        <taxon>Lachnospiraceae</taxon>
        <taxon>Blautia</taxon>
    </lineage>
</organism>
<keyword evidence="3" id="KW-1185">Reference proteome</keyword>
<evidence type="ECO:0000256" key="1">
    <source>
        <dbReference type="SAM" id="MobiDB-lite"/>
    </source>
</evidence>
<dbReference type="HOGENOM" id="CLU_3230331_0_0_9"/>
<accession>C9L4X3</accession>
<reference evidence="2" key="1">
    <citation type="submission" date="2009-09" db="EMBL/GenBank/DDBJ databases">
        <authorList>
            <person name="Weinstock G."/>
            <person name="Sodergren E."/>
            <person name="Clifton S."/>
            <person name="Fulton L."/>
            <person name="Fulton B."/>
            <person name="Courtney L."/>
            <person name="Fronick C."/>
            <person name="Harrison M."/>
            <person name="Strong C."/>
            <person name="Farmer C."/>
            <person name="Delahaunty K."/>
            <person name="Markovic C."/>
            <person name="Hall O."/>
            <person name="Minx P."/>
            <person name="Tomlinson C."/>
            <person name="Mitreva M."/>
            <person name="Nelson J."/>
            <person name="Hou S."/>
            <person name="Wollam A."/>
            <person name="Pepin K.H."/>
            <person name="Johnson M."/>
            <person name="Bhonagiri V."/>
            <person name="Nash W.E."/>
            <person name="Warren W."/>
            <person name="Chinwalla A."/>
            <person name="Mardis E.R."/>
            <person name="Wilson R.K."/>
        </authorList>
    </citation>
    <scope>NUCLEOTIDE SEQUENCE [LARGE SCALE GENOMIC DNA]</scope>
    <source>
        <strain evidence="2">DSM 20583</strain>
    </source>
</reference>
<evidence type="ECO:0000313" key="2">
    <source>
        <dbReference type="EMBL" id="EEX22807.1"/>
    </source>
</evidence>
<dbReference type="STRING" id="537007.BLAHAN_04423"/>
<name>C9L4X3_BLAHA</name>
<feature type="compositionally biased region" description="Basic residues" evidence="1">
    <location>
        <begin position="28"/>
        <end position="43"/>
    </location>
</feature>
<proteinExistence type="predicted"/>